<protein>
    <submittedName>
        <fullName evidence="2">Uncharacterized protein</fullName>
    </submittedName>
</protein>
<keyword evidence="1" id="KW-0472">Membrane</keyword>
<feature type="transmembrane region" description="Helical" evidence="1">
    <location>
        <begin position="101"/>
        <end position="123"/>
    </location>
</feature>
<proteinExistence type="predicted"/>
<comment type="caution">
    <text evidence="2">The sequence shown here is derived from an EMBL/GenBank/DDBJ whole genome shotgun (WGS) entry which is preliminary data.</text>
</comment>
<keyword evidence="1" id="KW-1133">Transmembrane helix</keyword>
<gene>
    <name evidence="2" type="ORF">IRJ41_006138</name>
</gene>
<evidence type="ECO:0000313" key="2">
    <source>
        <dbReference type="EMBL" id="KAI7790975.1"/>
    </source>
</evidence>
<evidence type="ECO:0000313" key="3">
    <source>
        <dbReference type="Proteomes" id="UP001059041"/>
    </source>
</evidence>
<name>A0A9W7T3G1_TRIRA</name>
<dbReference type="EMBL" id="JAFHDT010000025">
    <property type="protein sequence ID" value="KAI7790975.1"/>
    <property type="molecule type" value="Genomic_DNA"/>
</dbReference>
<dbReference type="AlphaFoldDB" id="A0A9W7T3G1"/>
<evidence type="ECO:0000256" key="1">
    <source>
        <dbReference type="SAM" id="Phobius"/>
    </source>
</evidence>
<keyword evidence="1" id="KW-0812">Transmembrane</keyword>
<keyword evidence="3" id="KW-1185">Reference proteome</keyword>
<organism evidence="2 3">
    <name type="scientific">Triplophysa rosa</name>
    <name type="common">Cave loach</name>
    <dbReference type="NCBI Taxonomy" id="992332"/>
    <lineage>
        <taxon>Eukaryota</taxon>
        <taxon>Metazoa</taxon>
        <taxon>Chordata</taxon>
        <taxon>Craniata</taxon>
        <taxon>Vertebrata</taxon>
        <taxon>Euteleostomi</taxon>
        <taxon>Actinopterygii</taxon>
        <taxon>Neopterygii</taxon>
        <taxon>Teleostei</taxon>
        <taxon>Ostariophysi</taxon>
        <taxon>Cypriniformes</taxon>
        <taxon>Nemacheilidae</taxon>
        <taxon>Triplophysa</taxon>
    </lineage>
</organism>
<reference evidence="2" key="1">
    <citation type="submission" date="2021-02" db="EMBL/GenBank/DDBJ databases">
        <title>Comparative genomics reveals that relaxation of natural selection precedes convergent phenotypic evolution of cavefish.</title>
        <authorList>
            <person name="Peng Z."/>
        </authorList>
    </citation>
    <scope>NUCLEOTIDE SEQUENCE</scope>
    <source>
        <tissue evidence="2">Muscle</tissue>
    </source>
</reference>
<sequence>MTCVITTSKCKKFPGGHRGSLDNKLTSVMMDATQTLSHNATSHSLDVENATRPPVWISPNDTYLESVPVFPSRPIAVSNLTDTMEDHMADVAQAIFESVEAALLGVSVVAVVVVILLLMIVVLRYMAHQKGTYYTHEEALTFESDPDVQIVQDIQDIQEDSEED</sequence>
<accession>A0A9W7T3G1</accession>
<dbReference type="Proteomes" id="UP001059041">
    <property type="component" value="Linkage Group LG25"/>
</dbReference>